<dbReference type="InterPro" id="IPR036291">
    <property type="entry name" value="NAD(P)-bd_dom_sf"/>
</dbReference>
<reference evidence="4 5" key="1">
    <citation type="submission" date="2019-04" db="EMBL/GenBank/DDBJ databases">
        <authorList>
            <person name="Van Vliet M D."/>
        </authorList>
    </citation>
    <scope>NUCLEOTIDE SEQUENCE [LARGE SCALE GENOMIC DNA]</scope>
    <source>
        <strain evidence="4 5">F1</strain>
    </source>
</reference>
<gene>
    <name evidence="4" type="primary">iolX_1</name>
    <name evidence="4" type="ORF">PDESU_00452</name>
</gene>
<dbReference type="Pfam" id="PF01408">
    <property type="entry name" value="GFO_IDH_MocA"/>
    <property type="match status" value="1"/>
</dbReference>
<evidence type="ECO:0000259" key="2">
    <source>
        <dbReference type="Pfam" id="PF01408"/>
    </source>
</evidence>
<evidence type="ECO:0000313" key="5">
    <source>
        <dbReference type="Proteomes" id="UP000366872"/>
    </source>
</evidence>
<name>A0A6C2TWM7_PONDE</name>
<dbReference type="PANTHER" id="PTHR43818:SF11">
    <property type="entry name" value="BCDNA.GH03377"/>
    <property type="match status" value="1"/>
</dbReference>
<dbReference type="PANTHER" id="PTHR43818">
    <property type="entry name" value="BCDNA.GH03377"/>
    <property type="match status" value="1"/>
</dbReference>
<dbReference type="InterPro" id="IPR043906">
    <property type="entry name" value="Gfo/Idh/MocA_OxRdtase_bact_C"/>
</dbReference>
<evidence type="ECO:0000256" key="1">
    <source>
        <dbReference type="ARBA" id="ARBA00023002"/>
    </source>
</evidence>
<dbReference type="AlphaFoldDB" id="A0A6C2TWM7"/>
<feature type="domain" description="Gfo/Idh/MocA-like oxidoreductase N-terminal" evidence="2">
    <location>
        <begin position="33"/>
        <end position="155"/>
    </location>
</feature>
<dbReference type="Proteomes" id="UP000366872">
    <property type="component" value="Unassembled WGS sequence"/>
</dbReference>
<dbReference type="GO" id="GO:0000166">
    <property type="term" value="F:nucleotide binding"/>
    <property type="evidence" value="ECO:0007669"/>
    <property type="project" value="InterPro"/>
</dbReference>
<accession>A0A6C2TWM7</accession>
<dbReference type="InterPro" id="IPR006311">
    <property type="entry name" value="TAT_signal"/>
</dbReference>
<feature type="domain" description="Gfo/Idh/MocA-like oxidoreductase bacterial type C-terminal" evidence="3">
    <location>
        <begin position="194"/>
        <end position="270"/>
    </location>
</feature>
<organism evidence="4 5">
    <name type="scientific">Pontiella desulfatans</name>
    <dbReference type="NCBI Taxonomy" id="2750659"/>
    <lineage>
        <taxon>Bacteria</taxon>
        <taxon>Pseudomonadati</taxon>
        <taxon>Kiritimatiellota</taxon>
        <taxon>Kiritimatiellia</taxon>
        <taxon>Kiritimatiellales</taxon>
        <taxon>Pontiellaceae</taxon>
        <taxon>Pontiella</taxon>
    </lineage>
</organism>
<dbReference type="Pfam" id="PF19051">
    <property type="entry name" value="GFO_IDH_MocA_C2"/>
    <property type="match status" value="1"/>
</dbReference>
<evidence type="ECO:0000259" key="3">
    <source>
        <dbReference type="Pfam" id="PF19051"/>
    </source>
</evidence>
<dbReference type="InterPro" id="IPR050463">
    <property type="entry name" value="Gfo/Idh/MocA_oxidrdct_glycsds"/>
</dbReference>
<dbReference type="GO" id="GO:0016491">
    <property type="term" value="F:oxidoreductase activity"/>
    <property type="evidence" value="ECO:0007669"/>
    <property type="project" value="UniProtKB-KW"/>
</dbReference>
<dbReference type="SUPFAM" id="SSF55347">
    <property type="entry name" value="Glyceraldehyde-3-phosphate dehydrogenase-like, C-terminal domain"/>
    <property type="match status" value="1"/>
</dbReference>
<dbReference type="Gene3D" id="3.30.360.10">
    <property type="entry name" value="Dihydrodipicolinate Reductase, domain 2"/>
    <property type="match status" value="1"/>
</dbReference>
<dbReference type="EMBL" id="CAAHFG010000001">
    <property type="protein sequence ID" value="VGO11904.1"/>
    <property type="molecule type" value="Genomic_DNA"/>
</dbReference>
<protein>
    <submittedName>
        <fullName evidence="4">Scyllo-inositol 2-dehydrogenase (NAD(+))</fullName>
    </submittedName>
</protein>
<keyword evidence="5" id="KW-1185">Reference proteome</keyword>
<proteinExistence type="predicted"/>
<evidence type="ECO:0000313" key="4">
    <source>
        <dbReference type="EMBL" id="VGO11904.1"/>
    </source>
</evidence>
<sequence>MNKRAFIKVSGAAGVSLPLFSIGAPKATAIEELRVGCIGMGRMMYWHVNGLMARTKLVAVCDVDKTRREAEQARVNENYGNKECAAYNDYRELLARDDIDAVCIATPDHWHAQITIDAARAGKHIYCEKPLTHDIDESIRVMEEVQKAGVVLQTGSQQRGMQEFRVAAELARNEIAGKVLSIKSDFWGPGRPFDLPEEEMEPGLDWNMWCGPAPLNHYNSQLSPRGVHEKFPMGWRQTIEYGGGGICDMGAHHLDIIQMALGMDKSGPIKALPPEGGGNDYGAKLVYQGGLEVTREKGFMVDFICENGRIQASRGQFQFEIDGKVVHKFLEPSDGSLAREVVLTEREYLEHAKIRFPQQKKGGHTQNFLDAIVNGTQPMVPVEAGARSAICCHLMNLSYRHQQEIGWDPKGLMFTSDVPSEWMKGARRDYEA</sequence>
<dbReference type="RefSeq" id="WP_136077617.1">
    <property type="nucleotide sequence ID" value="NZ_CAAHFG010000001.1"/>
</dbReference>
<dbReference type="SUPFAM" id="SSF51735">
    <property type="entry name" value="NAD(P)-binding Rossmann-fold domains"/>
    <property type="match status" value="1"/>
</dbReference>
<dbReference type="PROSITE" id="PS51318">
    <property type="entry name" value="TAT"/>
    <property type="match status" value="1"/>
</dbReference>
<dbReference type="Gene3D" id="3.40.50.720">
    <property type="entry name" value="NAD(P)-binding Rossmann-like Domain"/>
    <property type="match status" value="2"/>
</dbReference>
<keyword evidence="1" id="KW-0560">Oxidoreductase</keyword>
<dbReference type="InterPro" id="IPR000683">
    <property type="entry name" value="Gfo/Idh/MocA-like_OxRdtase_N"/>
</dbReference>